<dbReference type="InterPro" id="IPR036388">
    <property type="entry name" value="WH-like_DNA-bd_sf"/>
</dbReference>
<feature type="compositionally biased region" description="Acidic residues" evidence="1">
    <location>
        <begin position="222"/>
        <end position="231"/>
    </location>
</feature>
<dbReference type="SUPFAM" id="SSF46785">
    <property type="entry name" value="Winged helix' DNA-binding domain"/>
    <property type="match status" value="1"/>
</dbReference>
<protein>
    <submittedName>
        <fullName evidence="2">Winged helix-turn-helix transcriptional regulator</fullName>
    </submittedName>
</protein>
<sequence length="231" mass="25476">MNAKPAMPGEGREGPPPSTGRDSEPLTRDAERPTRTAERVAEAIERRHATDAEAKALASSVRLRILRLCLNEALTNREIAEATGLNPATSLHHVRMLADTGFLAAQEVRRGRRGAREIPYLATGKSWFIDAGDVTNPMIDAFSAEFSAAPYEERTMSRMAAMLTAEEVVEFRQRLESLIEDFRSRNSADRTESAAEVREWAVFVAMHPSTRTSSAGDRLGGPDDDEQPPTR</sequence>
<gene>
    <name evidence="2" type="ORF">I6G59_14960</name>
</gene>
<name>A0A7T2TGD1_9MICO</name>
<feature type="compositionally biased region" description="Basic and acidic residues" evidence="1">
    <location>
        <begin position="21"/>
        <end position="37"/>
    </location>
</feature>
<evidence type="ECO:0000256" key="1">
    <source>
        <dbReference type="SAM" id="MobiDB-lite"/>
    </source>
</evidence>
<dbReference type="EMBL" id="CP065682">
    <property type="protein sequence ID" value="QPS33233.1"/>
    <property type="molecule type" value="Genomic_DNA"/>
</dbReference>
<dbReference type="CDD" id="cd00090">
    <property type="entry name" value="HTH_ARSR"/>
    <property type="match status" value="1"/>
</dbReference>
<dbReference type="InterPro" id="IPR036390">
    <property type="entry name" value="WH_DNA-bd_sf"/>
</dbReference>
<reference evidence="2 3" key="1">
    <citation type="submission" date="2020-12" db="EMBL/GenBank/DDBJ databases">
        <title>FDA dAtabase for Regulatory Grade micrObial Sequences (FDA-ARGOS): Supporting development and validation of Infectious Disease Dx tests.</title>
        <authorList>
            <person name="Sproer C."/>
            <person name="Gronow S."/>
            <person name="Severitt S."/>
            <person name="Schroder I."/>
            <person name="Tallon L."/>
            <person name="Sadzewicz L."/>
            <person name="Zhao X."/>
            <person name="Boylan J."/>
            <person name="Ott S."/>
            <person name="Bowen H."/>
            <person name="Vavikolanu K."/>
            <person name="Mehta A."/>
            <person name="Aluvathingal J."/>
            <person name="Nadendla S."/>
            <person name="Lowell S."/>
            <person name="Myers T."/>
            <person name="Yan Y."/>
            <person name="Sichtig H."/>
        </authorList>
    </citation>
    <scope>NUCLEOTIDE SEQUENCE [LARGE SCALE GENOMIC DNA]</scope>
    <source>
        <strain evidence="2 3">FDAARGOS_902</strain>
    </source>
</reference>
<dbReference type="AlphaFoldDB" id="A0A7T2TGD1"/>
<evidence type="ECO:0000313" key="2">
    <source>
        <dbReference type="EMBL" id="QPS33233.1"/>
    </source>
</evidence>
<dbReference type="Proteomes" id="UP000594979">
    <property type="component" value="Chromosome"/>
</dbReference>
<dbReference type="InterPro" id="IPR011991">
    <property type="entry name" value="ArsR-like_HTH"/>
</dbReference>
<dbReference type="Pfam" id="PF13412">
    <property type="entry name" value="HTH_24"/>
    <property type="match status" value="1"/>
</dbReference>
<dbReference type="KEGG" id="bcau:I6G59_14960"/>
<feature type="region of interest" description="Disordered" evidence="1">
    <location>
        <begin position="1"/>
        <end position="37"/>
    </location>
</feature>
<dbReference type="Gene3D" id="1.10.10.10">
    <property type="entry name" value="Winged helix-like DNA-binding domain superfamily/Winged helix DNA-binding domain"/>
    <property type="match status" value="1"/>
</dbReference>
<accession>A0A7T2TGD1</accession>
<feature type="region of interest" description="Disordered" evidence="1">
    <location>
        <begin position="208"/>
        <end position="231"/>
    </location>
</feature>
<proteinExistence type="predicted"/>
<evidence type="ECO:0000313" key="3">
    <source>
        <dbReference type="Proteomes" id="UP000594979"/>
    </source>
</evidence>
<dbReference type="RefSeq" id="WP_131248107.1">
    <property type="nucleotide sequence ID" value="NZ_CP065682.1"/>
</dbReference>
<organism evidence="2 3">
    <name type="scientific">Brevibacterium casei</name>
    <dbReference type="NCBI Taxonomy" id="33889"/>
    <lineage>
        <taxon>Bacteria</taxon>
        <taxon>Bacillati</taxon>
        <taxon>Actinomycetota</taxon>
        <taxon>Actinomycetes</taxon>
        <taxon>Micrococcales</taxon>
        <taxon>Brevibacteriaceae</taxon>
        <taxon>Brevibacterium</taxon>
    </lineage>
</organism>